<dbReference type="CDD" id="cd00082">
    <property type="entry name" value="HisKA"/>
    <property type="match status" value="1"/>
</dbReference>
<feature type="transmembrane region" description="Helical" evidence="9">
    <location>
        <begin position="88"/>
        <end position="105"/>
    </location>
</feature>
<keyword evidence="4" id="KW-0808">Transferase</keyword>
<dbReference type="Pfam" id="PF00512">
    <property type="entry name" value="HisKA"/>
    <property type="match status" value="1"/>
</dbReference>
<keyword evidence="13" id="KW-1185">Reference proteome</keyword>
<dbReference type="InterPro" id="IPR001789">
    <property type="entry name" value="Sig_transdc_resp-reg_receiver"/>
</dbReference>
<keyword evidence="8" id="KW-0175">Coiled coil</keyword>
<dbReference type="Gene3D" id="3.40.50.2300">
    <property type="match status" value="3"/>
</dbReference>
<evidence type="ECO:0000259" key="11">
    <source>
        <dbReference type="PROSITE" id="PS50110"/>
    </source>
</evidence>
<comment type="catalytic activity">
    <reaction evidence="1">
        <text>ATP + protein L-histidine = ADP + protein N-phospho-L-histidine.</text>
        <dbReference type="EC" id="2.7.13.3"/>
    </reaction>
</comment>
<feature type="domain" description="Response regulatory" evidence="11">
    <location>
        <begin position="915"/>
        <end position="1037"/>
    </location>
</feature>
<dbReference type="Gene3D" id="3.30.565.10">
    <property type="entry name" value="Histidine kinase-like ATPase, C-terminal domain"/>
    <property type="match status" value="1"/>
</dbReference>
<feature type="coiled-coil region" evidence="8">
    <location>
        <begin position="267"/>
        <end position="361"/>
    </location>
</feature>
<protein>
    <recommendedName>
        <fullName evidence="2">histidine kinase</fullName>
        <ecNumber evidence="2">2.7.13.3</ecNumber>
    </recommendedName>
</protein>
<evidence type="ECO:0000256" key="8">
    <source>
        <dbReference type="SAM" id="Coils"/>
    </source>
</evidence>
<keyword evidence="9" id="KW-0472">Membrane</keyword>
<keyword evidence="9" id="KW-0812">Transmembrane</keyword>
<dbReference type="PANTHER" id="PTHR45339">
    <property type="entry name" value="HYBRID SIGNAL TRANSDUCTION HISTIDINE KINASE J"/>
    <property type="match status" value="1"/>
</dbReference>
<dbReference type="SMART" id="SM00387">
    <property type="entry name" value="HATPase_c"/>
    <property type="match status" value="1"/>
</dbReference>
<dbReference type="InterPro" id="IPR004358">
    <property type="entry name" value="Sig_transdc_His_kin-like_C"/>
</dbReference>
<evidence type="ECO:0000256" key="6">
    <source>
        <dbReference type="ARBA" id="ARBA00023012"/>
    </source>
</evidence>
<keyword evidence="3 7" id="KW-0597">Phosphoprotein</keyword>
<feature type="transmembrane region" description="Helical" evidence="9">
    <location>
        <begin position="48"/>
        <end position="68"/>
    </location>
</feature>
<dbReference type="CDD" id="cd00156">
    <property type="entry name" value="REC"/>
    <property type="match status" value="1"/>
</dbReference>
<feature type="modified residue" description="4-aspartylphosphate" evidence="7">
    <location>
        <position position="696"/>
    </location>
</feature>
<feature type="modified residue" description="4-aspartylphosphate" evidence="7">
    <location>
        <position position="970"/>
    </location>
</feature>
<dbReference type="Pfam" id="PF13185">
    <property type="entry name" value="GAF_2"/>
    <property type="match status" value="1"/>
</dbReference>
<feature type="domain" description="Response regulatory" evidence="11">
    <location>
        <begin position="769"/>
        <end position="885"/>
    </location>
</feature>
<evidence type="ECO:0000313" key="13">
    <source>
        <dbReference type="Proteomes" id="UP001207930"/>
    </source>
</evidence>
<dbReference type="PROSITE" id="PS50109">
    <property type="entry name" value="HIS_KIN"/>
    <property type="match status" value="1"/>
</dbReference>
<dbReference type="SMART" id="SM00448">
    <property type="entry name" value="REC"/>
    <property type="match status" value="3"/>
</dbReference>
<proteinExistence type="predicted"/>
<evidence type="ECO:0000313" key="12">
    <source>
        <dbReference type="EMBL" id="MCW1883880.1"/>
    </source>
</evidence>
<keyword evidence="9" id="KW-1133">Transmembrane helix</keyword>
<dbReference type="PRINTS" id="PR00344">
    <property type="entry name" value="BCTRLSENSOR"/>
</dbReference>
<gene>
    <name evidence="12" type="ORF">OKA04_04020</name>
</gene>
<evidence type="ECO:0000256" key="9">
    <source>
        <dbReference type="SAM" id="Phobius"/>
    </source>
</evidence>
<evidence type="ECO:0000256" key="1">
    <source>
        <dbReference type="ARBA" id="ARBA00000085"/>
    </source>
</evidence>
<dbReference type="CDD" id="cd16922">
    <property type="entry name" value="HATPase_EvgS-ArcB-TorS-like"/>
    <property type="match status" value="1"/>
</dbReference>
<dbReference type="InterPro" id="IPR036890">
    <property type="entry name" value="HATPase_C_sf"/>
</dbReference>
<evidence type="ECO:0000256" key="2">
    <source>
        <dbReference type="ARBA" id="ARBA00012438"/>
    </source>
</evidence>
<dbReference type="SUPFAM" id="SSF52172">
    <property type="entry name" value="CheY-like"/>
    <property type="match status" value="3"/>
</dbReference>
<dbReference type="PANTHER" id="PTHR45339:SF1">
    <property type="entry name" value="HYBRID SIGNAL TRANSDUCTION HISTIDINE KINASE J"/>
    <property type="match status" value="1"/>
</dbReference>
<evidence type="ECO:0000256" key="3">
    <source>
        <dbReference type="ARBA" id="ARBA00022553"/>
    </source>
</evidence>
<dbReference type="InterPro" id="IPR003594">
    <property type="entry name" value="HATPase_dom"/>
</dbReference>
<evidence type="ECO:0000256" key="4">
    <source>
        <dbReference type="ARBA" id="ARBA00022679"/>
    </source>
</evidence>
<keyword evidence="6" id="KW-0902">Two-component regulatory system</keyword>
<dbReference type="EMBL" id="JAPDDS010000002">
    <property type="protein sequence ID" value="MCW1883880.1"/>
    <property type="molecule type" value="Genomic_DNA"/>
</dbReference>
<sequence length="1039" mass="115277">MKRFDQTNPPVVVYGVPLLMVAIYIGDYFAPLGFGAFIFYMVPVVMTLFAWRTIVPVITALCATFLIIADSAMTPEGDFTSISHLNRFFGTLTIWMIAGIGAQFIRNRLEVRKEVWMRDGQAKLVHRLEGDPMIDELGSKAIGFLCEHLGAKTAAFFVRHDAGHFQRCATYAAAKDSVPERFHPGEGLLGQAVRDGKIHTIEDIPAGYLAAGSSFGESPPRHLIVIPVSFEDEVIAVMEIGYFNTIQDSDRDFLERAEDTLAVAIRSANYRTRLRELLEETQQQSEEVQAQAEELRVSNEELEEQSRVLRESQSRLEQQQAELEQINTRLEEQTQALEGQRNDLVRAKQSLESQARLVEQASRYKSDFLANMSHELRTPLNSSLILARLLAENRPGNLSDEQMKFARTIETAGKDLLNLINDVLDLSKIEAGHLEIHTETLQLGEMASKLHAIFDPIAGQKNLGLHIELDDDLPDSIETDTQRLMQVLKNLLSNALKFTEKGEVRVRVTRATKDHIRIAVKDTGIGISEEFQRSIFEPFYQADAASNRKFGGTGLGLSISRQLALLLGGEIELESEHGVGSTFSLILPVSHTGPAHPQALPMVTAAPQVIAALPAVKPLPPAAAAMDARAAHHVPDDREKLSAGKRIILIVEDDEAFANILVDLAHEMHFQALVATTADEALALAQQHRPSAMVLDIGLPDNSGLFVLERLKSDSRTRHIPVHVVSGSDYTQTALAMGAVGYMLKPVKREQLVEAFDSLETRLNEKMRKVLVVEDDPIQLEAMKALFHTLDVETVCAETAASCLTLLKEGTFDCMVLDLSLPDASGFSLLETLSTEDTYSFPPVIVYTGRELAPGEEQRLRRYSKSIIIKGAKSPERLLDEVTLFLHQVVADLPPEQQRMIEHAGNRDAALEGKRILIAEDDVRNVFALTSLLEGRGVTLRIARNGLEAVEALERAKTDPSQGVDLVLMDVMMPEMDGITAMREIRKHPEWRKLPIIALTAKAMKNDQEQCLAAGANDYLAKPLDVDKLLSLIRVWMPR</sequence>
<evidence type="ECO:0000256" key="7">
    <source>
        <dbReference type="PROSITE-ProRule" id="PRU00169"/>
    </source>
</evidence>
<dbReference type="RefSeq" id="WP_264499841.1">
    <property type="nucleotide sequence ID" value="NZ_JAPDDS010000002.1"/>
</dbReference>
<feature type="modified residue" description="4-aspartylphosphate" evidence="7">
    <location>
        <position position="818"/>
    </location>
</feature>
<dbReference type="SMART" id="SM00065">
    <property type="entry name" value="GAF"/>
    <property type="match status" value="1"/>
</dbReference>
<dbReference type="InterPro" id="IPR036097">
    <property type="entry name" value="HisK_dim/P_sf"/>
</dbReference>
<feature type="domain" description="Response regulatory" evidence="11">
    <location>
        <begin position="647"/>
        <end position="760"/>
    </location>
</feature>
<dbReference type="InterPro" id="IPR011006">
    <property type="entry name" value="CheY-like_superfamily"/>
</dbReference>
<dbReference type="SUPFAM" id="SSF55781">
    <property type="entry name" value="GAF domain-like"/>
    <property type="match status" value="1"/>
</dbReference>
<dbReference type="InterPro" id="IPR029016">
    <property type="entry name" value="GAF-like_dom_sf"/>
</dbReference>
<dbReference type="Proteomes" id="UP001207930">
    <property type="component" value="Unassembled WGS sequence"/>
</dbReference>
<dbReference type="Gene3D" id="3.30.450.40">
    <property type="match status" value="1"/>
</dbReference>
<dbReference type="SMART" id="SM00388">
    <property type="entry name" value="HisKA"/>
    <property type="match status" value="1"/>
</dbReference>
<keyword evidence="5" id="KW-0418">Kinase</keyword>
<feature type="domain" description="Histidine kinase" evidence="10">
    <location>
        <begin position="371"/>
        <end position="591"/>
    </location>
</feature>
<accession>A0ABT3FK14</accession>
<reference evidence="12 13" key="1">
    <citation type="submission" date="2022-10" db="EMBL/GenBank/DDBJ databases">
        <title>Luteolibacter flavescens strain MCCC 1K03193, whole genome shotgun sequencing project.</title>
        <authorList>
            <person name="Zhao G."/>
            <person name="Shen L."/>
        </authorList>
    </citation>
    <scope>NUCLEOTIDE SEQUENCE [LARGE SCALE GENOMIC DNA]</scope>
    <source>
        <strain evidence="12 13">MCCC 1K03193</strain>
    </source>
</reference>
<evidence type="ECO:0000259" key="10">
    <source>
        <dbReference type="PROSITE" id="PS50109"/>
    </source>
</evidence>
<dbReference type="SUPFAM" id="SSF47384">
    <property type="entry name" value="Homodimeric domain of signal transducing histidine kinase"/>
    <property type="match status" value="1"/>
</dbReference>
<dbReference type="Pfam" id="PF02518">
    <property type="entry name" value="HATPase_c"/>
    <property type="match status" value="1"/>
</dbReference>
<dbReference type="Gene3D" id="1.10.287.130">
    <property type="match status" value="1"/>
</dbReference>
<dbReference type="CDD" id="cd17546">
    <property type="entry name" value="REC_hyHK_CKI1_RcsC-like"/>
    <property type="match status" value="1"/>
</dbReference>
<dbReference type="InterPro" id="IPR005467">
    <property type="entry name" value="His_kinase_dom"/>
</dbReference>
<dbReference type="SUPFAM" id="SSF55874">
    <property type="entry name" value="ATPase domain of HSP90 chaperone/DNA topoisomerase II/histidine kinase"/>
    <property type="match status" value="1"/>
</dbReference>
<dbReference type="EC" id="2.7.13.3" evidence="2"/>
<evidence type="ECO:0000256" key="5">
    <source>
        <dbReference type="ARBA" id="ARBA00022777"/>
    </source>
</evidence>
<comment type="caution">
    <text evidence="12">The sequence shown here is derived from an EMBL/GenBank/DDBJ whole genome shotgun (WGS) entry which is preliminary data.</text>
</comment>
<dbReference type="InterPro" id="IPR003661">
    <property type="entry name" value="HisK_dim/P_dom"/>
</dbReference>
<feature type="transmembrane region" description="Helical" evidence="9">
    <location>
        <begin position="12"/>
        <end position="42"/>
    </location>
</feature>
<name>A0ABT3FK14_9BACT</name>
<dbReference type="InterPro" id="IPR003018">
    <property type="entry name" value="GAF"/>
</dbReference>
<organism evidence="12 13">
    <name type="scientific">Luteolibacter flavescens</name>
    <dbReference type="NCBI Taxonomy" id="1859460"/>
    <lineage>
        <taxon>Bacteria</taxon>
        <taxon>Pseudomonadati</taxon>
        <taxon>Verrucomicrobiota</taxon>
        <taxon>Verrucomicrobiia</taxon>
        <taxon>Verrucomicrobiales</taxon>
        <taxon>Verrucomicrobiaceae</taxon>
        <taxon>Luteolibacter</taxon>
    </lineage>
</organism>
<dbReference type="PROSITE" id="PS50110">
    <property type="entry name" value="RESPONSE_REGULATORY"/>
    <property type="match status" value="3"/>
</dbReference>
<dbReference type="Pfam" id="PF00072">
    <property type="entry name" value="Response_reg"/>
    <property type="match status" value="3"/>
</dbReference>